<protein>
    <submittedName>
        <fullName evidence="1">Uncharacterized protein</fullName>
    </submittedName>
</protein>
<name>A0A1M7UDC5_9BRAD</name>
<dbReference type="RefSeq" id="WP_072821233.1">
    <property type="nucleotide sequence ID" value="NZ_LT670849.1"/>
</dbReference>
<dbReference type="Proteomes" id="UP000184096">
    <property type="component" value="Chromosome I"/>
</dbReference>
<dbReference type="AlphaFoldDB" id="A0A1M7UDC5"/>
<accession>A0A1M7UDC5</accession>
<keyword evidence="2" id="KW-1185">Reference proteome</keyword>
<sequence length="67" mass="7589">MSEAVKLIVDGYVRLKDRVKIEELREHRQGLRNALKGKNSDAFDTGYLSRLLDSELEVIEAGLTSLQ</sequence>
<proteinExistence type="predicted"/>
<evidence type="ECO:0000313" key="1">
    <source>
        <dbReference type="EMBL" id="SHN80993.1"/>
    </source>
</evidence>
<reference evidence="2" key="1">
    <citation type="submission" date="2016-11" db="EMBL/GenBank/DDBJ databases">
        <authorList>
            <person name="Varghese N."/>
            <person name="Submissions S."/>
        </authorList>
    </citation>
    <scope>NUCLEOTIDE SEQUENCE [LARGE SCALE GENOMIC DNA]</scope>
    <source>
        <strain evidence="2">GAS401</strain>
    </source>
</reference>
<dbReference type="EMBL" id="LT670849">
    <property type="protein sequence ID" value="SHN80993.1"/>
    <property type="molecule type" value="Genomic_DNA"/>
</dbReference>
<dbReference type="OrthoDB" id="8247821at2"/>
<gene>
    <name evidence="1" type="ORF">SAMN05444170_4572</name>
</gene>
<organism evidence="1 2">
    <name type="scientific">Bradyrhizobium erythrophlei</name>
    <dbReference type="NCBI Taxonomy" id="1437360"/>
    <lineage>
        <taxon>Bacteria</taxon>
        <taxon>Pseudomonadati</taxon>
        <taxon>Pseudomonadota</taxon>
        <taxon>Alphaproteobacteria</taxon>
        <taxon>Hyphomicrobiales</taxon>
        <taxon>Nitrobacteraceae</taxon>
        <taxon>Bradyrhizobium</taxon>
    </lineage>
</organism>
<evidence type="ECO:0000313" key="2">
    <source>
        <dbReference type="Proteomes" id="UP000184096"/>
    </source>
</evidence>